<dbReference type="InterPro" id="IPR036400">
    <property type="entry name" value="Cyt_B5-like_heme/steroid_sf"/>
</dbReference>
<proteinExistence type="inferred from homology"/>
<evidence type="ECO:0000256" key="2">
    <source>
        <dbReference type="ARBA" id="ARBA00022723"/>
    </source>
</evidence>
<dbReference type="GO" id="GO:0050421">
    <property type="term" value="F:nitrite reductase (NO-forming) activity"/>
    <property type="evidence" value="ECO:0007669"/>
    <property type="project" value="Ensembl"/>
</dbReference>
<accession>A0A8C6XUT4</accession>
<dbReference type="SMART" id="SM01117">
    <property type="entry name" value="Cyt-b5"/>
    <property type="match status" value="1"/>
</dbReference>
<dbReference type="OMA" id="RDWSANG"/>
<dbReference type="AlphaFoldDB" id="A0A8C6XUT4"/>
<evidence type="ECO:0000313" key="8">
    <source>
        <dbReference type="Proteomes" id="UP000694559"/>
    </source>
</evidence>
<evidence type="ECO:0000256" key="1">
    <source>
        <dbReference type="ARBA" id="ARBA00022617"/>
    </source>
</evidence>
<dbReference type="Gene3D" id="3.10.120.10">
    <property type="entry name" value="Cytochrome b5-like heme/steroid binding domain"/>
    <property type="match status" value="1"/>
</dbReference>
<keyword evidence="8" id="KW-1185">Reference proteome</keyword>
<dbReference type="SUPFAM" id="SSF55856">
    <property type="entry name" value="Cytochrome b5-like heme/steroid binding domain"/>
    <property type="match status" value="1"/>
</dbReference>
<comment type="similarity">
    <text evidence="4">Belongs to the cytochrome b5 family.</text>
</comment>
<dbReference type="GO" id="GO:0046872">
    <property type="term" value="F:metal ion binding"/>
    <property type="evidence" value="ECO:0007669"/>
    <property type="project" value="UniProtKB-KW"/>
</dbReference>
<dbReference type="GO" id="GO:0006809">
    <property type="term" value="P:nitric oxide biosynthetic process"/>
    <property type="evidence" value="ECO:0007669"/>
    <property type="project" value="Ensembl"/>
</dbReference>
<dbReference type="GO" id="GO:0020037">
    <property type="term" value="F:heme binding"/>
    <property type="evidence" value="ECO:0007669"/>
    <property type="project" value="Ensembl"/>
</dbReference>
<sequence>MGTAGECGGERPEAGPFFTLAEVAKHSSDQEAWLVIHDRVYDVTRFLDEDCPTVFWFQYITGMKTTNHKHPGGDKVLLEQAGRDATESFEDVGHSMDAKEMLKQYLIGEVHWDDRKPDTSKVPSPFHESSIWTVWLIPILGALVLGLMYRYYIMDGKSS</sequence>
<dbReference type="PANTHER" id="PTHR19359">
    <property type="entry name" value="CYTOCHROME B5"/>
    <property type="match status" value="1"/>
</dbReference>
<evidence type="ECO:0000259" key="6">
    <source>
        <dbReference type="PROSITE" id="PS50255"/>
    </source>
</evidence>
<evidence type="ECO:0000256" key="5">
    <source>
        <dbReference type="SAM" id="Phobius"/>
    </source>
</evidence>
<dbReference type="Ensembl" id="ENSNNAT00000020785.1">
    <property type="protein sequence ID" value="ENSNNAP00000019798.1"/>
    <property type="gene ID" value="ENSNNAG00000013199.1"/>
</dbReference>
<keyword evidence="5" id="KW-0472">Membrane</keyword>
<dbReference type="InterPro" id="IPR050668">
    <property type="entry name" value="Cytochrome_b5"/>
</dbReference>
<dbReference type="Proteomes" id="UP000694559">
    <property type="component" value="Unplaced"/>
</dbReference>
<evidence type="ECO:0000256" key="4">
    <source>
        <dbReference type="ARBA" id="ARBA00038168"/>
    </source>
</evidence>
<protein>
    <submittedName>
        <fullName evidence="7">Cytochrome b5 type B</fullName>
    </submittedName>
</protein>
<dbReference type="InterPro" id="IPR001199">
    <property type="entry name" value="Cyt_B5-like_heme/steroid-bd"/>
</dbReference>
<dbReference type="PANTHER" id="PTHR19359:SF95">
    <property type="entry name" value="CYTOCHROME B5 TYPE B"/>
    <property type="match status" value="1"/>
</dbReference>
<keyword evidence="1" id="KW-0349">Heme</keyword>
<keyword evidence="2" id="KW-0479">Metal-binding</keyword>
<dbReference type="GO" id="GO:1903958">
    <property type="term" value="C:nitric-oxide synthase complex"/>
    <property type="evidence" value="ECO:0007669"/>
    <property type="project" value="Ensembl"/>
</dbReference>
<dbReference type="PROSITE" id="PS50255">
    <property type="entry name" value="CYTOCHROME_B5_2"/>
    <property type="match status" value="1"/>
</dbReference>
<keyword evidence="3" id="KW-0408">Iron</keyword>
<reference evidence="7" key="1">
    <citation type="submission" date="2025-08" db="UniProtKB">
        <authorList>
            <consortium name="Ensembl"/>
        </authorList>
    </citation>
    <scope>IDENTIFICATION</scope>
</reference>
<evidence type="ECO:0000313" key="7">
    <source>
        <dbReference type="Ensembl" id="ENSNNAP00000019798.1"/>
    </source>
</evidence>
<keyword evidence="5" id="KW-1133">Transmembrane helix</keyword>
<evidence type="ECO:0000256" key="3">
    <source>
        <dbReference type="ARBA" id="ARBA00023004"/>
    </source>
</evidence>
<reference evidence="7" key="2">
    <citation type="submission" date="2025-09" db="UniProtKB">
        <authorList>
            <consortium name="Ensembl"/>
        </authorList>
    </citation>
    <scope>IDENTIFICATION</scope>
</reference>
<dbReference type="GO" id="GO:0005741">
    <property type="term" value="C:mitochondrial outer membrane"/>
    <property type="evidence" value="ECO:0007669"/>
    <property type="project" value="TreeGrafter"/>
</dbReference>
<feature type="domain" description="Cytochrome b5 heme-binding" evidence="6">
    <location>
        <begin position="15"/>
        <end position="111"/>
    </location>
</feature>
<gene>
    <name evidence="7" type="primary">CYB5B</name>
</gene>
<dbReference type="Pfam" id="PF00173">
    <property type="entry name" value="Cyt-b5"/>
    <property type="match status" value="2"/>
</dbReference>
<name>A0A8C6XUT4_NAJNA</name>
<organism evidence="7 8">
    <name type="scientific">Naja naja</name>
    <name type="common">Indian cobra</name>
    <dbReference type="NCBI Taxonomy" id="35670"/>
    <lineage>
        <taxon>Eukaryota</taxon>
        <taxon>Metazoa</taxon>
        <taxon>Chordata</taxon>
        <taxon>Craniata</taxon>
        <taxon>Vertebrata</taxon>
        <taxon>Euteleostomi</taxon>
        <taxon>Lepidosauria</taxon>
        <taxon>Squamata</taxon>
        <taxon>Bifurcata</taxon>
        <taxon>Unidentata</taxon>
        <taxon>Episquamata</taxon>
        <taxon>Toxicofera</taxon>
        <taxon>Serpentes</taxon>
        <taxon>Colubroidea</taxon>
        <taxon>Elapidae</taxon>
        <taxon>Elapinae</taxon>
        <taxon>Naja</taxon>
    </lineage>
</organism>
<dbReference type="OrthoDB" id="260519at2759"/>
<feature type="transmembrane region" description="Helical" evidence="5">
    <location>
        <begin position="132"/>
        <end position="153"/>
    </location>
</feature>
<keyword evidence="5" id="KW-0812">Transmembrane</keyword>
<dbReference type="GeneTree" id="ENSGT00940000155584"/>